<accession>A0ABQ0JG55</accession>
<name>A0ABQ0JG55_9VIBR</name>
<reference evidence="2" key="2">
    <citation type="submission" date="2014-09" db="EMBL/GenBank/DDBJ databases">
        <authorList>
            <consortium name="NBRP consortium"/>
            <person name="Sawabe T."/>
            <person name="Meirelles P."/>
            <person name="Nakanishi M."/>
            <person name="Sayaka M."/>
            <person name="Hattori M."/>
            <person name="Ohkuma M."/>
        </authorList>
    </citation>
    <scope>NUCLEOTIDE SEQUENCE [LARGE SCALE GENOMIC DNA]</scope>
    <source>
        <strain evidence="2">JCM 19239</strain>
    </source>
</reference>
<keyword evidence="2" id="KW-1185">Reference proteome</keyword>
<evidence type="ECO:0000313" key="1">
    <source>
        <dbReference type="EMBL" id="GAL27746.1"/>
    </source>
</evidence>
<dbReference type="PANTHER" id="PTHR30121">
    <property type="entry name" value="UNCHARACTERIZED PROTEIN YJGR-RELATED"/>
    <property type="match status" value="1"/>
</dbReference>
<comment type="caution">
    <text evidence="1">The sequence shown here is derived from an EMBL/GenBank/DDBJ whole genome shotgun (WGS) entry which is preliminary data.</text>
</comment>
<dbReference type="PANTHER" id="PTHR30121:SF6">
    <property type="entry name" value="SLR6007 PROTEIN"/>
    <property type="match status" value="1"/>
</dbReference>
<dbReference type="InterPro" id="IPR051162">
    <property type="entry name" value="T4SS_component"/>
</dbReference>
<dbReference type="Proteomes" id="UP000029223">
    <property type="component" value="Unassembled WGS sequence"/>
</dbReference>
<reference evidence="2" key="1">
    <citation type="submission" date="2014-09" db="EMBL/GenBank/DDBJ databases">
        <title>Vibrio variabilis JCM 19239. (C206) whole genome shotgun sequence.</title>
        <authorList>
            <person name="Sawabe T."/>
            <person name="Meirelles P."/>
            <person name="Nakanishi M."/>
            <person name="Sayaka M."/>
            <person name="Hattori M."/>
            <person name="Ohkuma M."/>
        </authorList>
    </citation>
    <scope>NUCLEOTIDE SEQUENCE [LARGE SCALE GENOMIC DNA]</scope>
    <source>
        <strain evidence="2">JCM 19239</strain>
    </source>
</reference>
<sequence length="85" mass="9573">MQSSGKLLQTIVEEFWMPANFPLTQEVMKRALKTGRLMNEFMVLSSQSPEDAITCDIFPAIVQQTATKVYLPNPDAEYDAYKAAI</sequence>
<dbReference type="Gene3D" id="3.40.50.300">
    <property type="entry name" value="P-loop containing nucleotide triphosphate hydrolases"/>
    <property type="match status" value="1"/>
</dbReference>
<dbReference type="EMBL" id="BBMS01000033">
    <property type="protein sequence ID" value="GAL27746.1"/>
    <property type="molecule type" value="Genomic_DNA"/>
</dbReference>
<evidence type="ECO:0000313" key="2">
    <source>
        <dbReference type="Proteomes" id="UP000029223"/>
    </source>
</evidence>
<proteinExistence type="predicted"/>
<gene>
    <name evidence="1" type="ORF">JCM19239_1467</name>
</gene>
<protein>
    <submittedName>
        <fullName evidence="1">ATPase provides energy for both assembly of type IV secretion complex and secretion of T-DNA complex (VirB4)</fullName>
    </submittedName>
</protein>
<dbReference type="InterPro" id="IPR027417">
    <property type="entry name" value="P-loop_NTPase"/>
</dbReference>
<organism evidence="1 2">
    <name type="scientific">Vibrio variabilis</name>
    <dbReference type="NCBI Taxonomy" id="990271"/>
    <lineage>
        <taxon>Bacteria</taxon>
        <taxon>Pseudomonadati</taxon>
        <taxon>Pseudomonadota</taxon>
        <taxon>Gammaproteobacteria</taxon>
        <taxon>Vibrionales</taxon>
        <taxon>Vibrionaceae</taxon>
        <taxon>Vibrio</taxon>
    </lineage>
</organism>